<dbReference type="InterPro" id="IPR000477">
    <property type="entry name" value="RT_dom"/>
</dbReference>
<evidence type="ECO:0000259" key="1">
    <source>
        <dbReference type="PROSITE" id="PS50878"/>
    </source>
</evidence>
<dbReference type="AlphaFoldDB" id="A0A8C1R4D2"/>
<evidence type="ECO:0000313" key="3">
    <source>
        <dbReference type="Proteomes" id="UP000694427"/>
    </source>
</evidence>
<reference evidence="2" key="1">
    <citation type="submission" date="2025-08" db="UniProtKB">
        <authorList>
            <consortium name="Ensembl"/>
        </authorList>
    </citation>
    <scope>IDENTIFICATION</scope>
</reference>
<reference evidence="2" key="2">
    <citation type="submission" date="2025-09" db="UniProtKB">
        <authorList>
            <consortium name="Ensembl"/>
        </authorList>
    </citation>
    <scope>IDENTIFICATION</scope>
</reference>
<dbReference type="SUPFAM" id="SSF56672">
    <property type="entry name" value="DNA/RNA polymerases"/>
    <property type="match status" value="1"/>
</dbReference>
<protein>
    <recommendedName>
        <fullName evidence="1">Reverse transcriptase domain-containing protein</fullName>
    </recommendedName>
</protein>
<feature type="domain" description="Reverse transcriptase" evidence="1">
    <location>
        <begin position="1"/>
        <end position="225"/>
    </location>
</feature>
<name>A0A8C1R4D2_CYPCA</name>
<dbReference type="PANTHER" id="PTHR33332">
    <property type="entry name" value="REVERSE TRANSCRIPTASE DOMAIN-CONTAINING PROTEIN"/>
    <property type="match status" value="1"/>
</dbReference>
<keyword evidence="3" id="KW-1185">Reference proteome</keyword>
<dbReference type="PROSITE" id="PS50878">
    <property type="entry name" value="RT_POL"/>
    <property type="match status" value="1"/>
</dbReference>
<proteinExistence type="predicted"/>
<evidence type="ECO:0000313" key="2">
    <source>
        <dbReference type="Ensembl" id="ENSCCRP00010086731.1"/>
    </source>
</evidence>
<dbReference type="Ensembl" id="ENSCCRT00010096199.1">
    <property type="protein sequence ID" value="ENSCCRP00010086731.1"/>
    <property type="gene ID" value="ENSCCRG00010037888.1"/>
</dbReference>
<dbReference type="Proteomes" id="UP000694427">
    <property type="component" value="Unplaced"/>
</dbReference>
<dbReference type="CDD" id="cd01650">
    <property type="entry name" value="RT_nLTR_like"/>
    <property type="match status" value="1"/>
</dbReference>
<accession>A0A8C1R4D2</accession>
<dbReference type="InterPro" id="IPR043502">
    <property type="entry name" value="DNA/RNA_pol_sf"/>
</dbReference>
<organism evidence="2 3">
    <name type="scientific">Cyprinus carpio</name>
    <name type="common">Common carp</name>
    <dbReference type="NCBI Taxonomy" id="7962"/>
    <lineage>
        <taxon>Eukaryota</taxon>
        <taxon>Metazoa</taxon>
        <taxon>Chordata</taxon>
        <taxon>Craniata</taxon>
        <taxon>Vertebrata</taxon>
        <taxon>Euteleostomi</taxon>
        <taxon>Actinopterygii</taxon>
        <taxon>Neopterygii</taxon>
        <taxon>Teleostei</taxon>
        <taxon>Ostariophysi</taxon>
        <taxon>Cypriniformes</taxon>
        <taxon>Cyprinidae</taxon>
        <taxon>Cyprininae</taxon>
        <taxon>Cyprinus</taxon>
    </lineage>
</organism>
<dbReference type="Pfam" id="PF00078">
    <property type="entry name" value="RVT_1"/>
    <property type="match status" value="1"/>
</dbReference>
<sequence>MFNQLSDYLSVNNLLTQCQSGFRKYFSTTTALVKFSNDILSSFDDNLCTGAIFLDLSKAFDLVDHYLLLDKLHAIGLSRSSLLWFNCYFHHRRQGVSYRGCQSDYTGIVKGIPQGSSLGPLLFSIFVNDMPLCCTDCNIHLYADDTVIYCSKPTISGINLSLQHDFNSVQQWLLANKLLLNKSKSYSLLFHRKALDIGENNLNLCFLDSSPLESTETFKYLGVWLETDLSFKTHVQAMTNKLNSRLKILYQSVNCFNFLVRKRIVLQLLMPILDYADIIYQNTTASCLHSIAVVYNSLCRFVLRCPFRTHRCVLYRHLSWFAPSARRQYHWLQFIFKNYYLNYPVYLKQHLVLYN</sequence>